<evidence type="ECO:0000313" key="11">
    <source>
        <dbReference type="Proteomes" id="UP000314981"/>
    </source>
</evidence>
<dbReference type="Gene3D" id="1.20.1070.10">
    <property type="entry name" value="Rhodopsin 7-helix transmembrane proteins"/>
    <property type="match status" value="1"/>
</dbReference>
<reference evidence="10 11" key="1">
    <citation type="submission" date="2018-11" db="EMBL/GenBank/DDBJ databases">
        <title>Haplotype-resolved cattle genomes.</title>
        <authorList>
            <person name="Low W.Y."/>
            <person name="Tearle R."/>
            <person name="Bickhart D.M."/>
            <person name="Rosen B.D."/>
            <person name="Koren S."/>
            <person name="Rhie A."/>
            <person name="Hiendleder S."/>
            <person name="Phillippy A.M."/>
            <person name="Smith T.P.L."/>
            <person name="Williams J.L."/>
        </authorList>
    </citation>
    <scope>NUCLEOTIDE SEQUENCE [LARGE SCALE GENOMIC DNA]</scope>
</reference>
<comment type="subcellular location">
    <subcellularLocation>
        <location evidence="1">Membrane</location>
        <topology evidence="1">Multi-pass membrane protein</topology>
    </subcellularLocation>
</comment>
<dbReference type="PROSITE" id="PS50262">
    <property type="entry name" value="G_PROTEIN_RECEP_F1_2"/>
    <property type="match status" value="1"/>
</dbReference>
<feature type="transmembrane region" description="Helical" evidence="8">
    <location>
        <begin position="215"/>
        <end position="238"/>
    </location>
</feature>
<feature type="transmembrane region" description="Helical" evidence="8">
    <location>
        <begin position="184"/>
        <end position="203"/>
    </location>
</feature>
<name>A0A4W2CHF8_BOBOX</name>
<dbReference type="GO" id="GO:0004984">
    <property type="term" value="F:olfactory receptor activity"/>
    <property type="evidence" value="ECO:0007669"/>
    <property type="project" value="InterPro"/>
</dbReference>
<sequence length="292" mass="33139">MWSSNRAAPFLLTGFLGLKAVHRWIPLPFFIIYLSILSGNGTLLPMYYFQAMLAGTHLGMMLTTMPIVLGVLLLDRREIAQSSCFTQSYFIHTLAIVESGILPARAYDRFIDIRSPLRYSSIITISWVMKIGLWALVSDFVFIVPPILPLYLFPYRHPHVPSHAFCLHQDGMKLTCADITFNHVYPVILVASTFFLDTVMSIASGEERAKALNTCVSHISCVLVSYITVIGLTFHPQVWDTKQIQRSIVCLFSVSNRLALALFQDLEISRILWPFSLLEEKLGFMLTRSFPR</sequence>
<evidence type="ECO:0000256" key="8">
    <source>
        <dbReference type="SAM" id="Phobius"/>
    </source>
</evidence>
<dbReference type="PANTHER" id="PTHR26450">
    <property type="entry name" value="OLFACTORY RECEPTOR 56B1-RELATED"/>
    <property type="match status" value="1"/>
</dbReference>
<reference evidence="10" key="3">
    <citation type="submission" date="2025-09" db="UniProtKB">
        <authorList>
            <consortium name="Ensembl"/>
        </authorList>
    </citation>
    <scope>IDENTIFICATION</scope>
</reference>
<evidence type="ECO:0000259" key="9">
    <source>
        <dbReference type="PROSITE" id="PS50262"/>
    </source>
</evidence>
<dbReference type="Pfam" id="PF13853">
    <property type="entry name" value="7tm_4"/>
    <property type="match status" value="1"/>
</dbReference>
<proteinExistence type="predicted"/>
<keyword evidence="2" id="KW-0716">Sensory transduction</keyword>
<feature type="transmembrane region" description="Helical" evidence="8">
    <location>
        <begin position="47"/>
        <end position="74"/>
    </location>
</feature>
<accession>A0A4W2CHF8</accession>
<evidence type="ECO:0000256" key="1">
    <source>
        <dbReference type="ARBA" id="ARBA00004141"/>
    </source>
</evidence>
<keyword evidence="7" id="KW-0807">Transducer</keyword>
<organism evidence="10 11">
    <name type="scientific">Bos indicus x Bos taurus</name>
    <name type="common">Hybrid cattle</name>
    <dbReference type="NCBI Taxonomy" id="30522"/>
    <lineage>
        <taxon>Eukaryota</taxon>
        <taxon>Metazoa</taxon>
        <taxon>Chordata</taxon>
        <taxon>Craniata</taxon>
        <taxon>Vertebrata</taxon>
        <taxon>Euteleostomi</taxon>
        <taxon>Mammalia</taxon>
        <taxon>Eutheria</taxon>
        <taxon>Laurasiatheria</taxon>
        <taxon>Artiodactyla</taxon>
        <taxon>Ruminantia</taxon>
        <taxon>Pecora</taxon>
        <taxon>Bovidae</taxon>
        <taxon>Bovinae</taxon>
        <taxon>Bos</taxon>
    </lineage>
</organism>
<dbReference type="Ensembl" id="ENSBIXT00000022478.1">
    <property type="protein sequence ID" value="ENSBIXP00000012522.1"/>
    <property type="gene ID" value="ENSBIXG00000017580.1"/>
</dbReference>
<keyword evidence="4" id="KW-0552">Olfaction</keyword>
<evidence type="ECO:0000313" key="10">
    <source>
        <dbReference type="Ensembl" id="ENSBIXP00000012522.1"/>
    </source>
</evidence>
<protein>
    <recommendedName>
        <fullName evidence="9">G-protein coupled receptors family 1 profile domain-containing protein</fullName>
    </recommendedName>
</protein>
<dbReference type="STRING" id="30522.A0A4W2CHF8"/>
<dbReference type="InterPro" id="IPR017452">
    <property type="entry name" value="GPCR_Rhodpsn_7TM"/>
</dbReference>
<dbReference type="InterPro" id="IPR000725">
    <property type="entry name" value="Olfact_rcpt"/>
</dbReference>
<reference evidence="10" key="2">
    <citation type="submission" date="2025-08" db="UniProtKB">
        <authorList>
            <consortium name="Ensembl"/>
        </authorList>
    </citation>
    <scope>IDENTIFICATION</scope>
</reference>
<evidence type="ECO:0000256" key="5">
    <source>
        <dbReference type="ARBA" id="ARBA00022989"/>
    </source>
</evidence>
<evidence type="ECO:0000256" key="6">
    <source>
        <dbReference type="ARBA" id="ARBA00023136"/>
    </source>
</evidence>
<evidence type="ECO:0000256" key="3">
    <source>
        <dbReference type="ARBA" id="ARBA00022692"/>
    </source>
</evidence>
<dbReference type="AlphaFoldDB" id="A0A4W2CHF8"/>
<evidence type="ECO:0000256" key="2">
    <source>
        <dbReference type="ARBA" id="ARBA00022606"/>
    </source>
</evidence>
<dbReference type="Proteomes" id="UP000314981">
    <property type="component" value="Chromosome 15"/>
</dbReference>
<dbReference type="GO" id="GO:0005886">
    <property type="term" value="C:plasma membrane"/>
    <property type="evidence" value="ECO:0007669"/>
    <property type="project" value="TreeGrafter"/>
</dbReference>
<feature type="transmembrane region" description="Helical" evidence="8">
    <location>
        <begin position="131"/>
        <end position="153"/>
    </location>
</feature>
<keyword evidence="6 8" id="KW-0472">Membrane</keyword>
<dbReference type="SUPFAM" id="SSF81321">
    <property type="entry name" value="Family A G protein-coupled receptor-like"/>
    <property type="match status" value="1"/>
</dbReference>
<dbReference type="GO" id="GO:0007186">
    <property type="term" value="P:G protein-coupled receptor signaling pathway"/>
    <property type="evidence" value="ECO:0007669"/>
    <property type="project" value="InterPro"/>
</dbReference>
<keyword evidence="5 8" id="KW-1133">Transmembrane helix</keyword>
<dbReference type="OMA" id="MWSNNSA"/>
<keyword evidence="3 8" id="KW-0812">Transmembrane</keyword>
<keyword evidence="11" id="KW-1185">Reference proteome</keyword>
<evidence type="ECO:0000256" key="4">
    <source>
        <dbReference type="ARBA" id="ARBA00022725"/>
    </source>
</evidence>
<evidence type="ECO:0000256" key="7">
    <source>
        <dbReference type="ARBA" id="ARBA00023224"/>
    </source>
</evidence>
<dbReference type="PANTHER" id="PTHR26450:SF154">
    <property type="entry name" value="OLFACTORY RECEPTOR 51B4"/>
    <property type="match status" value="1"/>
</dbReference>
<dbReference type="InterPro" id="IPR050402">
    <property type="entry name" value="OR51/52/56-like"/>
</dbReference>
<feature type="domain" description="G-protein coupled receptors family 1 profile" evidence="9">
    <location>
        <begin position="28"/>
        <end position="236"/>
    </location>
</feature>